<dbReference type="AlphaFoldDB" id="A0A426RQW3"/>
<evidence type="ECO:0000313" key="3">
    <source>
        <dbReference type="Proteomes" id="UP000268553"/>
    </source>
</evidence>
<keyword evidence="3" id="KW-1185">Reference proteome</keyword>
<dbReference type="EMBL" id="RWJI01000001">
    <property type="protein sequence ID" value="RRQ51382.1"/>
    <property type="molecule type" value="Genomic_DNA"/>
</dbReference>
<gene>
    <name evidence="2" type="ORF">D7D48_00240</name>
</gene>
<dbReference type="PROSITE" id="PS51257">
    <property type="entry name" value="PROKAR_LIPOPROTEIN"/>
    <property type="match status" value="1"/>
</dbReference>
<name>A0A426RQW3_9SPHN</name>
<reference evidence="2 3" key="1">
    <citation type="submission" date="2018-12" db="EMBL/GenBank/DDBJ databases">
        <authorList>
            <person name="Kim S.-J."/>
            <person name="Jung G.-Y."/>
        </authorList>
    </citation>
    <scope>NUCLEOTIDE SEQUENCE [LARGE SCALE GENOMIC DNA]</scope>
    <source>
        <strain evidence="2 3">03SU3-P</strain>
    </source>
</reference>
<evidence type="ECO:0000256" key="1">
    <source>
        <dbReference type="SAM" id="SignalP"/>
    </source>
</evidence>
<protein>
    <submittedName>
        <fullName evidence="2">DUF3035 domain-containing protein</fullName>
    </submittedName>
</protein>
<keyword evidence="1" id="KW-0732">Signal</keyword>
<sequence length="137" mass="13624">MNTKPVLFAVAMMTLPMLSGCGSMGSILGGDQAAAPSVGRAAPLVVPPDFALEPTVASAIRPAESGQEQMLETLFGGTAARSAAERAISTTSGAAELGIRSSVGDPQTTTVNKGSITRDIVAAPEGDGQTAQAVIPG</sequence>
<proteinExistence type="predicted"/>
<feature type="chain" id="PRO_5019375180" evidence="1">
    <location>
        <begin position="20"/>
        <end position="137"/>
    </location>
</feature>
<accession>A0A426RQW3</accession>
<evidence type="ECO:0000313" key="2">
    <source>
        <dbReference type="EMBL" id="RRQ51382.1"/>
    </source>
</evidence>
<organism evidence="2 3">
    <name type="scientific">Sphingorhabdus wooponensis</name>
    <dbReference type="NCBI Taxonomy" id="940136"/>
    <lineage>
        <taxon>Bacteria</taxon>
        <taxon>Pseudomonadati</taxon>
        <taxon>Pseudomonadota</taxon>
        <taxon>Alphaproteobacteria</taxon>
        <taxon>Sphingomonadales</taxon>
        <taxon>Sphingomonadaceae</taxon>
        <taxon>Sphingorhabdus</taxon>
    </lineage>
</organism>
<feature type="signal peptide" evidence="1">
    <location>
        <begin position="1"/>
        <end position="19"/>
    </location>
</feature>
<dbReference type="RefSeq" id="WP_125229397.1">
    <property type="nucleotide sequence ID" value="NZ_RWJI01000001.1"/>
</dbReference>
<dbReference type="Proteomes" id="UP000268553">
    <property type="component" value="Unassembled WGS sequence"/>
</dbReference>
<dbReference type="OrthoDB" id="8478256at2"/>
<comment type="caution">
    <text evidence="2">The sequence shown here is derived from an EMBL/GenBank/DDBJ whole genome shotgun (WGS) entry which is preliminary data.</text>
</comment>